<dbReference type="InterPro" id="IPR019165">
    <property type="entry name" value="Peptidase_M76_ATP23"/>
</dbReference>
<dbReference type="PANTHER" id="PTHR21711:SF0">
    <property type="entry name" value="MITOCHONDRIAL INNER MEMBRANE PROTEASE ATP23 HOMOLOG"/>
    <property type="match status" value="1"/>
</dbReference>
<dbReference type="GO" id="GO:0034982">
    <property type="term" value="P:mitochondrial protein processing"/>
    <property type="evidence" value="ECO:0007669"/>
    <property type="project" value="TreeGrafter"/>
</dbReference>
<dbReference type="GeneID" id="100904828"/>
<dbReference type="Pfam" id="PF09768">
    <property type="entry name" value="Peptidase_M76"/>
    <property type="match status" value="1"/>
</dbReference>
<evidence type="ECO:0000256" key="1">
    <source>
        <dbReference type="ARBA" id="ARBA00009915"/>
    </source>
</evidence>
<keyword evidence="8" id="KW-1185">Reference proteome</keyword>
<keyword evidence="2 6" id="KW-0645">Protease</keyword>
<dbReference type="EC" id="3.4.24.-" evidence="6"/>
<protein>
    <recommendedName>
        <fullName evidence="6">Mitochondrial inner membrane protease ATP23</fullName>
        <ecNumber evidence="6">3.4.24.-</ecNumber>
    </recommendedName>
</protein>
<feature type="compositionally biased region" description="Polar residues" evidence="7">
    <location>
        <begin position="1"/>
        <end position="10"/>
    </location>
</feature>
<dbReference type="AlphaFoldDB" id="A0AAJ6QYI7"/>
<feature type="region of interest" description="Disordered" evidence="7">
    <location>
        <begin position="1"/>
        <end position="20"/>
    </location>
</feature>
<evidence type="ECO:0000256" key="3">
    <source>
        <dbReference type="ARBA" id="ARBA00022723"/>
    </source>
</evidence>
<evidence type="ECO:0000256" key="2">
    <source>
        <dbReference type="ARBA" id="ARBA00022670"/>
    </source>
</evidence>
<gene>
    <name evidence="9" type="primary">LOC100904828</name>
</gene>
<sequence length="238" mass="26967">MVQTNATPQDASGFDLYPERRENSKTNLQKALGFMWSNPRVEKIRCEVAVQKCMDTSPLVKTMMYALRAAGCDIDPKRHISCEPCHPDVTGGFDAEMNQIIICQNGSHSRGVIQSNLAHEMIHMFDFCRAKFDFKNAEHVACSEVRAANILHCSFMTAMLQGETSPFDFGATHKNCVRTKAVKSVMASSSLTKEQAEEAVDKVFPFCYNDLEPIGRRIRRKSEDMERSYRERYSFALS</sequence>
<reference evidence="9" key="1">
    <citation type="submission" date="2025-08" db="UniProtKB">
        <authorList>
            <consortium name="RefSeq"/>
        </authorList>
    </citation>
    <scope>IDENTIFICATION</scope>
</reference>
<evidence type="ECO:0000256" key="7">
    <source>
        <dbReference type="SAM" id="MobiDB-lite"/>
    </source>
</evidence>
<dbReference type="GO" id="GO:0033615">
    <property type="term" value="P:mitochondrial proton-transporting ATP synthase complex assembly"/>
    <property type="evidence" value="ECO:0007669"/>
    <property type="project" value="TreeGrafter"/>
</dbReference>
<evidence type="ECO:0000313" key="9">
    <source>
        <dbReference type="RefSeq" id="XP_003748033.1"/>
    </source>
</evidence>
<organism evidence="8 9">
    <name type="scientific">Galendromus occidentalis</name>
    <name type="common">western predatory mite</name>
    <dbReference type="NCBI Taxonomy" id="34638"/>
    <lineage>
        <taxon>Eukaryota</taxon>
        <taxon>Metazoa</taxon>
        <taxon>Ecdysozoa</taxon>
        <taxon>Arthropoda</taxon>
        <taxon>Chelicerata</taxon>
        <taxon>Arachnida</taxon>
        <taxon>Acari</taxon>
        <taxon>Parasitiformes</taxon>
        <taxon>Mesostigmata</taxon>
        <taxon>Gamasina</taxon>
        <taxon>Phytoseioidea</taxon>
        <taxon>Phytoseiidae</taxon>
        <taxon>Typhlodrominae</taxon>
        <taxon>Galendromus</taxon>
    </lineage>
</organism>
<keyword evidence="4 6" id="KW-0378">Hydrolase</keyword>
<keyword evidence="3 6" id="KW-0479">Metal-binding</keyword>
<name>A0AAJ6QYI7_9ACAR</name>
<dbReference type="RefSeq" id="XP_003748033.1">
    <property type="nucleotide sequence ID" value="XM_003747985.1"/>
</dbReference>
<dbReference type="GO" id="GO:0046872">
    <property type="term" value="F:metal ion binding"/>
    <property type="evidence" value="ECO:0007669"/>
    <property type="project" value="UniProtKB-KW"/>
</dbReference>
<dbReference type="PANTHER" id="PTHR21711">
    <property type="entry name" value="MITOCHONDRIAL INNER MEMBRANE PROTEASE"/>
    <property type="match status" value="1"/>
</dbReference>
<dbReference type="GO" id="GO:0005739">
    <property type="term" value="C:mitochondrion"/>
    <property type="evidence" value="ECO:0007669"/>
    <property type="project" value="GOC"/>
</dbReference>
<proteinExistence type="inferred from homology"/>
<dbReference type="Proteomes" id="UP000694867">
    <property type="component" value="Unplaced"/>
</dbReference>
<evidence type="ECO:0000256" key="4">
    <source>
        <dbReference type="ARBA" id="ARBA00022801"/>
    </source>
</evidence>
<keyword evidence="5 6" id="KW-0482">Metalloprotease</keyword>
<evidence type="ECO:0000256" key="6">
    <source>
        <dbReference type="RuleBase" id="RU364057"/>
    </source>
</evidence>
<evidence type="ECO:0000313" key="8">
    <source>
        <dbReference type="Proteomes" id="UP000694867"/>
    </source>
</evidence>
<evidence type="ECO:0000256" key="5">
    <source>
        <dbReference type="ARBA" id="ARBA00023049"/>
    </source>
</evidence>
<accession>A0AAJ6QYI7</accession>
<dbReference type="KEGG" id="goe:100904828"/>
<comment type="similarity">
    <text evidence="1 6">Belongs to the peptidase M76 family.</text>
</comment>
<dbReference type="GO" id="GO:0004222">
    <property type="term" value="F:metalloendopeptidase activity"/>
    <property type="evidence" value="ECO:0007669"/>
    <property type="project" value="InterPro"/>
</dbReference>